<dbReference type="PROSITE" id="PS51419">
    <property type="entry name" value="RAB"/>
    <property type="match status" value="1"/>
</dbReference>
<dbReference type="PRINTS" id="PR00449">
    <property type="entry name" value="RASTRNSFRMNG"/>
</dbReference>
<proteinExistence type="inferred from homology"/>
<comment type="similarity">
    <text evidence="1">Belongs to the small GTPase superfamily. Rho family.</text>
</comment>
<dbReference type="Proteomes" id="UP000800235">
    <property type="component" value="Unassembled WGS sequence"/>
</dbReference>
<keyword evidence="4" id="KW-0342">GTP-binding</keyword>
<keyword evidence="3" id="KW-0547">Nucleotide-binding</keyword>
<sequence>MPAKLIKLVIVGDPASGKSALVIKGVFREDILPTVFESYLTDVEIDGKHAELALWESAGREDYDRLRPLLYPDSHVILITFSIGSPDSLDNVLEKWISEVLHFNQGVPIILVGTKKDLRYDPKTIEELAKTSQKPVTEEQGLEAKKKIGATQYLECSSRTNEGVLQVFEHAIRAGMSANAFRRKAAKKLPQGRKGSKREYSKQNIWKFEGEGYSEIARSV</sequence>
<dbReference type="AlphaFoldDB" id="A0A9P4TYB1"/>
<comment type="caution">
    <text evidence="5">The sequence shown here is derived from an EMBL/GenBank/DDBJ whole genome shotgun (WGS) entry which is preliminary data.</text>
</comment>
<evidence type="ECO:0000256" key="1">
    <source>
        <dbReference type="ARBA" id="ARBA00010142"/>
    </source>
</evidence>
<dbReference type="PROSITE" id="PS51420">
    <property type="entry name" value="RHO"/>
    <property type="match status" value="1"/>
</dbReference>
<keyword evidence="6" id="KW-1185">Reference proteome</keyword>
<dbReference type="GO" id="GO:0005525">
    <property type="term" value="F:GTP binding"/>
    <property type="evidence" value="ECO:0007669"/>
    <property type="project" value="UniProtKB-KW"/>
</dbReference>
<protein>
    <submittedName>
        <fullName evidence="5">GTP-binding protein rhoA</fullName>
    </submittedName>
</protein>
<dbReference type="SMART" id="SM00173">
    <property type="entry name" value="RAS"/>
    <property type="match status" value="1"/>
</dbReference>
<dbReference type="InterPro" id="IPR005225">
    <property type="entry name" value="Small_GTP-bd"/>
</dbReference>
<evidence type="ECO:0000256" key="3">
    <source>
        <dbReference type="ARBA" id="ARBA00022741"/>
    </source>
</evidence>
<evidence type="ECO:0000313" key="5">
    <source>
        <dbReference type="EMBL" id="KAF2430131.1"/>
    </source>
</evidence>
<name>A0A9P4TYB1_9PEZI</name>
<dbReference type="GO" id="GO:0007264">
    <property type="term" value="P:small GTPase-mediated signal transduction"/>
    <property type="evidence" value="ECO:0007669"/>
    <property type="project" value="InterPro"/>
</dbReference>
<gene>
    <name evidence="5" type="ORF">EJ08DRAFT_252696</name>
</gene>
<dbReference type="EMBL" id="MU007041">
    <property type="protein sequence ID" value="KAF2430131.1"/>
    <property type="molecule type" value="Genomic_DNA"/>
</dbReference>
<reference evidence="5" key="1">
    <citation type="journal article" date="2020" name="Stud. Mycol.">
        <title>101 Dothideomycetes genomes: a test case for predicting lifestyles and emergence of pathogens.</title>
        <authorList>
            <person name="Haridas S."/>
            <person name="Albert R."/>
            <person name="Binder M."/>
            <person name="Bloem J."/>
            <person name="Labutti K."/>
            <person name="Salamov A."/>
            <person name="Andreopoulos B."/>
            <person name="Baker S."/>
            <person name="Barry K."/>
            <person name="Bills G."/>
            <person name="Bluhm B."/>
            <person name="Cannon C."/>
            <person name="Castanera R."/>
            <person name="Culley D."/>
            <person name="Daum C."/>
            <person name="Ezra D."/>
            <person name="Gonzalez J."/>
            <person name="Henrissat B."/>
            <person name="Kuo A."/>
            <person name="Liang C."/>
            <person name="Lipzen A."/>
            <person name="Lutzoni F."/>
            <person name="Magnuson J."/>
            <person name="Mondo S."/>
            <person name="Nolan M."/>
            <person name="Ohm R."/>
            <person name="Pangilinan J."/>
            <person name="Park H.-J."/>
            <person name="Ramirez L."/>
            <person name="Alfaro M."/>
            <person name="Sun H."/>
            <person name="Tritt A."/>
            <person name="Yoshinaga Y."/>
            <person name="Zwiers L.-H."/>
            <person name="Turgeon B."/>
            <person name="Goodwin S."/>
            <person name="Spatafora J."/>
            <person name="Crous P."/>
            <person name="Grigoriev I."/>
        </authorList>
    </citation>
    <scope>NUCLEOTIDE SEQUENCE</scope>
    <source>
        <strain evidence="5">CBS 130266</strain>
    </source>
</reference>
<organism evidence="5 6">
    <name type="scientific">Tothia fuscella</name>
    <dbReference type="NCBI Taxonomy" id="1048955"/>
    <lineage>
        <taxon>Eukaryota</taxon>
        <taxon>Fungi</taxon>
        <taxon>Dikarya</taxon>
        <taxon>Ascomycota</taxon>
        <taxon>Pezizomycotina</taxon>
        <taxon>Dothideomycetes</taxon>
        <taxon>Pleosporomycetidae</taxon>
        <taxon>Venturiales</taxon>
        <taxon>Cylindrosympodiaceae</taxon>
        <taxon>Tothia</taxon>
    </lineage>
</organism>
<dbReference type="SMART" id="SM00174">
    <property type="entry name" value="RHO"/>
    <property type="match status" value="1"/>
</dbReference>
<dbReference type="InterPro" id="IPR003578">
    <property type="entry name" value="Small_GTPase_Rho"/>
</dbReference>
<dbReference type="GO" id="GO:0003924">
    <property type="term" value="F:GTPase activity"/>
    <property type="evidence" value="ECO:0007669"/>
    <property type="project" value="InterPro"/>
</dbReference>
<accession>A0A9P4TYB1</accession>
<dbReference type="SUPFAM" id="SSF52540">
    <property type="entry name" value="P-loop containing nucleoside triphosphate hydrolases"/>
    <property type="match status" value="1"/>
</dbReference>
<evidence type="ECO:0000256" key="4">
    <source>
        <dbReference type="ARBA" id="ARBA00023134"/>
    </source>
</evidence>
<keyword evidence="2" id="KW-0488">Methylation</keyword>
<dbReference type="OrthoDB" id="8830751at2759"/>
<dbReference type="SMART" id="SM00175">
    <property type="entry name" value="RAB"/>
    <property type="match status" value="1"/>
</dbReference>
<dbReference type="FunFam" id="3.40.50.300:FF:001179">
    <property type="entry name" value="Rho family GTPase"/>
    <property type="match status" value="1"/>
</dbReference>
<dbReference type="Pfam" id="PF00071">
    <property type="entry name" value="Ras"/>
    <property type="match status" value="1"/>
</dbReference>
<dbReference type="InterPro" id="IPR027417">
    <property type="entry name" value="P-loop_NTPase"/>
</dbReference>
<evidence type="ECO:0000313" key="6">
    <source>
        <dbReference type="Proteomes" id="UP000800235"/>
    </source>
</evidence>
<dbReference type="NCBIfam" id="TIGR00231">
    <property type="entry name" value="small_GTP"/>
    <property type="match status" value="1"/>
</dbReference>
<dbReference type="PANTHER" id="PTHR24072">
    <property type="entry name" value="RHO FAMILY GTPASE"/>
    <property type="match status" value="1"/>
</dbReference>
<dbReference type="Gene3D" id="3.40.50.300">
    <property type="entry name" value="P-loop containing nucleotide triphosphate hydrolases"/>
    <property type="match status" value="1"/>
</dbReference>
<dbReference type="PROSITE" id="PS51421">
    <property type="entry name" value="RAS"/>
    <property type="match status" value="1"/>
</dbReference>
<evidence type="ECO:0000256" key="2">
    <source>
        <dbReference type="ARBA" id="ARBA00022481"/>
    </source>
</evidence>
<dbReference type="InterPro" id="IPR001806">
    <property type="entry name" value="Small_GTPase"/>
</dbReference>